<evidence type="ECO:0000313" key="1">
    <source>
        <dbReference type="EMBL" id="GDZ95491.1"/>
    </source>
</evidence>
<dbReference type="GeneID" id="79948610"/>
<dbReference type="EMBL" id="BJCD01000059">
    <property type="protein sequence ID" value="GDZ95491.1"/>
    <property type="molecule type" value="Genomic_DNA"/>
</dbReference>
<dbReference type="RefSeq" id="WP_264477052.1">
    <property type="nucleotide sequence ID" value="NZ_BJCD01000059.1"/>
</dbReference>
<dbReference type="AlphaFoldDB" id="A0A4P6A0G8"/>
<sequence length="41" mass="4568">MATQLSAKELRPNPFIAYRDPQTGKWIVVKPEAKDVEVVAA</sequence>
<dbReference type="Proteomes" id="UP000299794">
    <property type="component" value="Unassembled WGS sequence"/>
</dbReference>
<accession>A0A4P6A0G8</accession>
<name>A0A4P6A0G8_PLAAG</name>
<proteinExistence type="predicted"/>
<gene>
    <name evidence="1" type="ORF">PA905_37910</name>
</gene>
<comment type="caution">
    <text evidence="1">The sequence shown here is derived from an EMBL/GenBank/DDBJ whole genome shotgun (WGS) entry which is preliminary data.</text>
</comment>
<protein>
    <submittedName>
        <fullName evidence="1">Uncharacterized protein</fullName>
    </submittedName>
</protein>
<evidence type="ECO:0000313" key="2">
    <source>
        <dbReference type="Proteomes" id="UP000299794"/>
    </source>
</evidence>
<reference evidence="2" key="1">
    <citation type="submission" date="2019-02" db="EMBL/GenBank/DDBJ databases">
        <title>Draft genome sequence of Planktothrix agardhii NIES-905.</title>
        <authorList>
            <person name="Yamaguchi H."/>
            <person name="Suzuki S."/>
            <person name="Kawachi M."/>
        </authorList>
    </citation>
    <scope>NUCLEOTIDE SEQUENCE [LARGE SCALE GENOMIC DNA]</scope>
    <source>
        <strain evidence="2">CCAP 1459/11A</strain>
    </source>
</reference>
<organism evidence="1 2">
    <name type="scientific">Planktothrix agardhii CCAP 1459/11A</name>
    <dbReference type="NCBI Taxonomy" id="282420"/>
    <lineage>
        <taxon>Bacteria</taxon>
        <taxon>Bacillati</taxon>
        <taxon>Cyanobacteriota</taxon>
        <taxon>Cyanophyceae</taxon>
        <taxon>Oscillatoriophycideae</taxon>
        <taxon>Oscillatoriales</taxon>
        <taxon>Microcoleaceae</taxon>
        <taxon>Planktothrix</taxon>
    </lineage>
</organism>